<accession>A0ABQ1GX34</accession>
<dbReference type="InterPro" id="IPR016123">
    <property type="entry name" value="Mog1/PsbP_a/b/a-sand"/>
</dbReference>
<comment type="caution">
    <text evidence="1">The sequence shown here is derived from an EMBL/GenBank/DDBJ whole genome shotgun (WGS) entry which is preliminary data.</text>
</comment>
<reference evidence="2" key="1">
    <citation type="journal article" date="2019" name="Int. J. Syst. Evol. Microbiol.">
        <title>The Global Catalogue of Microorganisms (GCM) 10K type strain sequencing project: providing services to taxonomists for standard genome sequencing and annotation.</title>
        <authorList>
            <consortium name="The Broad Institute Genomics Platform"/>
            <consortium name="The Broad Institute Genome Sequencing Center for Infectious Disease"/>
            <person name="Wu L."/>
            <person name="Ma J."/>
        </authorList>
    </citation>
    <scope>NUCLEOTIDE SEQUENCE [LARGE SCALE GENOMIC DNA]</scope>
    <source>
        <strain evidence="2">CGMCC 1.12806</strain>
    </source>
</reference>
<dbReference type="Pfam" id="PF08786">
    <property type="entry name" value="DcrB"/>
    <property type="match status" value="1"/>
</dbReference>
<dbReference type="Gene3D" id="3.40.1000.10">
    <property type="entry name" value="Mog1/PsbP, alpha/beta/alpha sandwich"/>
    <property type="match status" value="1"/>
</dbReference>
<dbReference type="RefSeq" id="WP_188474257.1">
    <property type="nucleotide sequence ID" value="NZ_BMFZ01000008.1"/>
</dbReference>
<dbReference type="EMBL" id="BMFZ01000008">
    <property type="protein sequence ID" value="GGA51675.1"/>
    <property type="molecule type" value="Genomic_DNA"/>
</dbReference>
<evidence type="ECO:0000313" key="1">
    <source>
        <dbReference type="EMBL" id="GGA51675.1"/>
    </source>
</evidence>
<sequence>MNNRLICLEGILDFEEEIRVQTINIISFSQGQPININRDSMPSGHTFSSYMSQQLDNAQKIFNQFNFVKMEEINERDLFAVTIQIVFTFTTGNGQRVWQVTFASCLEDNTIMNFTSVYPDEESMIKQIDRLRNCVKKFKLTGS</sequence>
<keyword evidence="2" id="KW-1185">Reference proteome</keyword>
<dbReference type="SUPFAM" id="SSF55724">
    <property type="entry name" value="Mog1p/PsbP-like"/>
    <property type="match status" value="1"/>
</dbReference>
<protein>
    <recommendedName>
        <fullName evidence="3">DUF1795 domain-containing protein</fullName>
    </recommendedName>
</protein>
<organism evidence="1 2">
    <name type="scientific">Hafnia psychrotolerans</name>
    <dbReference type="NCBI Taxonomy" id="1477018"/>
    <lineage>
        <taxon>Bacteria</taxon>
        <taxon>Pseudomonadati</taxon>
        <taxon>Pseudomonadota</taxon>
        <taxon>Gammaproteobacteria</taxon>
        <taxon>Enterobacterales</taxon>
        <taxon>Hafniaceae</taxon>
        <taxon>Hafnia</taxon>
    </lineage>
</organism>
<gene>
    <name evidence="1" type="ORF">GCM10011328_28920</name>
</gene>
<dbReference type="InterPro" id="IPR014894">
    <property type="entry name" value="DcrB/EagT6"/>
</dbReference>
<dbReference type="Proteomes" id="UP000627464">
    <property type="component" value="Unassembled WGS sequence"/>
</dbReference>
<proteinExistence type="predicted"/>
<name>A0ABQ1GX34_9GAMM</name>
<evidence type="ECO:0000313" key="2">
    <source>
        <dbReference type="Proteomes" id="UP000627464"/>
    </source>
</evidence>
<evidence type="ECO:0008006" key="3">
    <source>
        <dbReference type="Google" id="ProtNLM"/>
    </source>
</evidence>